<keyword evidence="2" id="KW-0812">Transmembrane</keyword>
<protein>
    <submittedName>
        <fullName evidence="3">Uncharacterized protein</fullName>
    </submittedName>
</protein>
<sequence>KPLYIERECHRNNNSKENYKKYQREIKKAICSMHLYIGLKKTHIYFDECSNLSFLVTSQFKMLATFQWDLFTVFAFRTFHSQYNFLGCFSLVNINSYLITLIDRLSLTTKSTLFSVVTTTTLGSLTFLGFFVLCYLVYLMYFAFLAVSTSLFRLKRIKFYLPFFQFVCKRFNNTTNEQQENDVRREEQQISNLSVITSMYGPKTEKMDQNLLNFWKNYEDIIDWGYRVSGVRGTDGSRSSAPIITETLQINNCRNFNSNENEYDACDYSSDSSVDIDLEYLKFSKKTLEHQEKVDGYCSLFVEFEKRKVDKEYGLCNSPSFENEYTSTIEVNEINSIELYGSKKNEIECLENKLQSKFDEFCSMKKPVLWPGMAFNWDVPARTAFGPKKTEPSILGVKCTPRNGKLGSGT</sequence>
<feature type="transmembrane region" description="Helical" evidence="2">
    <location>
        <begin position="83"/>
        <end position="102"/>
    </location>
</feature>
<evidence type="ECO:0000313" key="4">
    <source>
        <dbReference type="Proteomes" id="UP000475862"/>
    </source>
</evidence>
<evidence type="ECO:0000256" key="1">
    <source>
        <dbReference type="SAM" id="Coils"/>
    </source>
</evidence>
<organism evidence="3 4">
    <name type="scientific">Aphis glycines</name>
    <name type="common">Soybean aphid</name>
    <dbReference type="NCBI Taxonomy" id="307491"/>
    <lineage>
        <taxon>Eukaryota</taxon>
        <taxon>Metazoa</taxon>
        <taxon>Ecdysozoa</taxon>
        <taxon>Arthropoda</taxon>
        <taxon>Hexapoda</taxon>
        <taxon>Insecta</taxon>
        <taxon>Pterygota</taxon>
        <taxon>Neoptera</taxon>
        <taxon>Paraneoptera</taxon>
        <taxon>Hemiptera</taxon>
        <taxon>Sternorrhyncha</taxon>
        <taxon>Aphidomorpha</taxon>
        <taxon>Aphidoidea</taxon>
        <taxon>Aphididae</taxon>
        <taxon>Aphidini</taxon>
        <taxon>Aphis</taxon>
        <taxon>Aphis</taxon>
    </lineage>
</organism>
<name>A0A6G0U9L3_APHGL</name>
<keyword evidence="1" id="KW-0175">Coiled coil</keyword>
<reference evidence="3 4" key="1">
    <citation type="submission" date="2019-08" db="EMBL/GenBank/DDBJ databases">
        <title>The genome of the soybean aphid Biotype 1, its phylome, world population structure and adaptation to the North American continent.</title>
        <authorList>
            <person name="Giordano R."/>
            <person name="Donthu R.K."/>
            <person name="Hernandez A.G."/>
            <person name="Wright C.L."/>
            <person name="Zimin A.V."/>
        </authorList>
    </citation>
    <scope>NUCLEOTIDE SEQUENCE [LARGE SCALE GENOMIC DNA]</scope>
    <source>
        <tissue evidence="3">Whole aphids</tissue>
    </source>
</reference>
<proteinExistence type="predicted"/>
<gene>
    <name evidence="3" type="ORF">AGLY_001307</name>
</gene>
<keyword evidence="4" id="KW-1185">Reference proteome</keyword>
<dbReference type="Proteomes" id="UP000475862">
    <property type="component" value="Unassembled WGS sequence"/>
</dbReference>
<comment type="caution">
    <text evidence="3">The sequence shown here is derived from an EMBL/GenBank/DDBJ whole genome shotgun (WGS) entry which is preliminary data.</text>
</comment>
<evidence type="ECO:0000313" key="3">
    <source>
        <dbReference type="EMBL" id="KAE9545764.1"/>
    </source>
</evidence>
<keyword evidence="2" id="KW-0472">Membrane</keyword>
<dbReference type="OrthoDB" id="6620300at2759"/>
<feature type="non-terminal residue" evidence="3">
    <location>
        <position position="1"/>
    </location>
</feature>
<dbReference type="AlphaFoldDB" id="A0A6G0U9L3"/>
<dbReference type="EMBL" id="VYZN01000001">
    <property type="protein sequence ID" value="KAE9545764.1"/>
    <property type="molecule type" value="Genomic_DNA"/>
</dbReference>
<accession>A0A6G0U9L3</accession>
<feature type="coiled-coil region" evidence="1">
    <location>
        <begin position="5"/>
        <end position="32"/>
    </location>
</feature>
<feature type="transmembrane region" description="Helical" evidence="2">
    <location>
        <begin position="122"/>
        <end position="147"/>
    </location>
</feature>
<keyword evidence="2" id="KW-1133">Transmembrane helix</keyword>
<evidence type="ECO:0000256" key="2">
    <source>
        <dbReference type="SAM" id="Phobius"/>
    </source>
</evidence>